<name>A0A517YF06_9BACT</name>
<dbReference type="Gene3D" id="3.40.50.300">
    <property type="entry name" value="P-loop containing nucleotide triphosphate hydrolases"/>
    <property type="match status" value="1"/>
</dbReference>
<evidence type="ECO:0000256" key="5">
    <source>
        <dbReference type="ARBA" id="ARBA00022741"/>
    </source>
</evidence>
<evidence type="ECO:0000256" key="6">
    <source>
        <dbReference type="ARBA" id="ARBA00022777"/>
    </source>
</evidence>
<keyword evidence="6 10" id="KW-0418">Kinase</keyword>
<comment type="catalytic activity">
    <reaction evidence="9 10">
        <text>D-gluconate + ATP = 6-phospho-D-gluconate + ADP + H(+)</text>
        <dbReference type="Rhea" id="RHEA:19433"/>
        <dbReference type="ChEBI" id="CHEBI:15378"/>
        <dbReference type="ChEBI" id="CHEBI:18391"/>
        <dbReference type="ChEBI" id="CHEBI:30616"/>
        <dbReference type="ChEBI" id="CHEBI:58759"/>
        <dbReference type="ChEBI" id="CHEBI:456216"/>
        <dbReference type="EC" id="2.7.1.12"/>
    </reaction>
</comment>
<evidence type="ECO:0000256" key="9">
    <source>
        <dbReference type="ARBA" id="ARBA00048090"/>
    </source>
</evidence>
<evidence type="ECO:0000256" key="4">
    <source>
        <dbReference type="ARBA" id="ARBA00022679"/>
    </source>
</evidence>
<dbReference type="AlphaFoldDB" id="A0A517YF06"/>
<comment type="pathway">
    <text evidence="1">Carbohydrate acid metabolism.</text>
</comment>
<evidence type="ECO:0000256" key="7">
    <source>
        <dbReference type="ARBA" id="ARBA00022840"/>
    </source>
</evidence>
<evidence type="ECO:0000256" key="2">
    <source>
        <dbReference type="ARBA" id="ARBA00008420"/>
    </source>
</evidence>
<gene>
    <name evidence="11" type="primary">gntK</name>
    <name evidence="11" type="ORF">ETAA8_39130</name>
</gene>
<dbReference type="GO" id="GO:0019521">
    <property type="term" value="P:D-gluconate metabolic process"/>
    <property type="evidence" value="ECO:0007669"/>
    <property type="project" value="UniProtKB-KW"/>
</dbReference>
<evidence type="ECO:0000256" key="1">
    <source>
        <dbReference type="ARBA" id="ARBA00004761"/>
    </source>
</evidence>
<dbReference type="GO" id="GO:0005737">
    <property type="term" value="C:cytoplasm"/>
    <property type="evidence" value="ECO:0007669"/>
    <property type="project" value="TreeGrafter"/>
</dbReference>
<dbReference type="EC" id="2.7.1.12" evidence="3 10"/>
<organism evidence="11 12">
    <name type="scientific">Anatilimnocola aggregata</name>
    <dbReference type="NCBI Taxonomy" id="2528021"/>
    <lineage>
        <taxon>Bacteria</taxon>
        <taxon>Pseudomonadati</taxon>
        <taxon>Planctomycetota</taxon>
        <taxon>Planctomycetia</taxon>
        <taxon>Pirellulales</taxon>
        <taxon>Pirellulaceae</taxon>
        <taxon>Anatilimnocola</taxon>
    </lineage>
</organism>
<dbReference type="FunFam" id="3.40.50.300:FF:000522">
    <property type="entry name" value="Gluconokinase"/>
    <property type="match status" value="1"/>
</dbReference>
<comment type="similarity">
    <text evidence="2 10">Belongs to the gluconokinase GntK/GntV family.</text>
</comment>
<evidence type="ECO:0000313" key="12">
    <source>
        <dbReference type="Proteomes" id="UP000315017"/>
    </source>
</evidence>
<accession>A0A517YF06</accession>
<keyword evidence="7 10" id="KW-0067">ATP-binding</keyword>
<dbReference type="PANTHER" id="PTHR43442:SF3">
    <property type="entry name" value="GLUCONOKINASE-RELATED"/>
    <property type="match status" value="1"/>
</dbReference>
<dbReference type="GO" id="GO:0005524">
    <property type="term" value="F:ATP binding"/>
    <property type="evidence" value="ECO:0007669"/>
    <property type="project" value="UniProtKB-KW"/>
</dbReference>
<keyword evidence="8" id="KW-0311">Gluconate utilization</keyword>
<protein>
    <recommendedName>
        <fullName evidence="3 10">Gluconokinase</fullName>
        <ecNumber evidence="3 10">2.7.1.12</ecNumber>
    </recommendedName>
</protein>
<dbReference type="Proteomes" id="UP000315017">
    <property type="component" value="Chromosome"/>
</dbReference>
<dbReference type="EMBL" id="CP036274">
    <property type="protein sequence ID" value="QDU28808.1"/>
    <property type="molecule type" value="Genomic_DNA"/>
</dbReference>
<evidence type="ECO:0000256" key="3">
    <source>
        <dbReference type="ARBA" id="ARBA00012054"/>
    </source>
</evidence>
<reference evidence="11 12" key="1">
    <citation type="submission" date="2019-02" db="EMBL/GenBank/DDBJ databases">
        <title>Deep-cultivation of Planctomycetes and their phenomic and genomic characterization uncovers novel biology.</title>
        <authorList>
            <person name="Wiegand S."/>
            <person name="Jogler M."/>
            <person name="Boedeker C."/>
            <person name="Pinto D."/>
            <person name="Vollmers J."/>
            <person name="Rivas-Marin E."/>
            <person name="Kohn T."/>
            <person name="Peeters S.H."/>
            <person name="Heuer A."/>
            <person name="Rast P."/>
            <person name="Oberbeckmann S."/>
            <person name="Bunk B."/>
            <person name="Jeske O."/>
            <person name="Meyerdierks A."/>
            <person name="Storesund J.E."/>
            <person name="Kallscheuer N."/>
            <person name="Luecker S."/>
            <person name="Lage O.M."/>
            <person name="Pohl T."/>
            <person name="Merkel B.J."/>
            <person name="Hornburger P."/>
            <person name="Mueller R.-W."/>
            <person name="Bruemmer F."/>
            <person name="Labrenz M."/>
            <person name="Spormann A.M."/>
            <person name="Op den Camp H."/>
            <person name="Overmann J."/>
            <person name="Amann R."/>
            <person name="Jetten M.S.M."/>
            <person name="Mascher T."/>
            <person name="Medema M.H."/>
            <person name="Devos D.P."/>
            <person name="Kaster A.-K."/>
            <person name="Ovreas L."/>
            <person name="Rohde M."/>
            <person name="Galperin M.Y."/>
            <person name="Jogler C."/>
        </authorList>
    </citation>
    <scope>NUCLEOTIDE SEQUENCE [LARGE SCALE GENOMIC DNA]</scope>
    <source>
        <strain evidence="11 12">ETA_A8</strain>
    </source>
</reference>
<dbReference type="PANTHER" id="PTHR43442">
    <property type="entry name" value="GLUCONOKINASE-RELATED"/>
    <property type="match status" value="1"/>
</dbReference>
<evidence type="ECO:0000313" key="11">
    <source>
        <dbReference type="EMBL" id="QDU28808.1"/>
    </source>
</evidence>
<evidence type="ECO:0000256" key="8">
    <source>
        <dbReference type="ARBA" id="ARBA00023064"/>
    </source>
</evidence>
<dbReference type="SUPFAM" id="SSF52540">
    <property type="entry name" value="P-loop containing nucleoside triphosphate hydrolases"/>
    <property type="match status" value="1"/>
</dbReference>
<keyword evidence="5 10" id="KW-0547">Nucleotide-binding</keyword>
<keyword evidence="4 10" id="KW-0808">Transferase</keyword>
<dbReference type="OrthoDB" id="9800332at2"/>
<dbReference type="RefSeq" id="WP_145091712.1">
    <property type="nucleotide sequence ID" value="NZ_CP036274.1"/>
</dbReference>
<dbReference type="GO" id="GO:0046316">
    <property type="term" value="F:gluconokinase activity"/>
    <property type="evidence" value="ECO:0007669"/>
    <property type="project" value="UniProtKB-EC"/>
</dbReference>
<sequence length="168" mass="18920">MIVVLMGVSGSGKTTVGKLLAADLDWQFVDADDFHPTANVEKMRHGLPLNDDDRLPWLNSLREYLEGADSRGKSLVLACSALKHNYRDYLRADRPEVVRFVYLHGSPELIAKRQAERRGHFMPPGLLQSQFETLEPPVDAIRVDITPAPEIIAERILRELQLREAAPP</sequence>
<keyword evidence="12" id="KW-1185">Reference proteome</keyword>
<dbReference type="NCBIfam" id="TIGR01313">
    <property type="entry name" value="therm_gnt_kin"/>
    <property type="match status" value="1"/>
</dbReference>
<dbReference type="InterPro" id="IPR027417">
    <property type="entry name" value="P-loop_NTPase"/>
</dbReference>
<evidence type="ECO:0000256" key="10">
    <source>
        <dbReference type="RuleBase" id="RU363066"/>
    </source>
</evidence>
<dbReference type="CDD" id="cd02021">
    <property type="entry name" value="GntK"/>
    <property type="match status" value="1"/>
</dbReference>
<proteinExistence type="inferred from homology"/>
<dbReference type="KEGG" id="aagg:ETAA8_39130"/>
<dbReference type="InterPro" id="IPR006001">
    <property type="entry name" value="Therm_gnt_kin"/>
</dbReference>
<dbReference type="Pfam" id="PF13671">
    <property type="entry name" value="AAA_33"/>
    <property type="match status" value="1"/>
</dbReference>